<keyword evidence="9" id="KW-1133">Transmembrane helix</keyword>
<dbReference type="GO" id="GO:0051583">
    <property type="term" value="P:dopamine uptake involved in synaptic transmission"/>
    <property type="evidence" value="ECO:0007669"/>
    <property type="project" value="TreeGrafter"/>
</dbReference>
<name>A0A182K031_9DIPT</name>
<dbReference type="InterPro" id="IPR037272">
    <property type="entry name" value="SNS_sf"/>
</dbReference>
<evidence type="ECO:0000256" key="1">
    <source>
        <dbReference type="ARBA" id="ARBA00004651"/>
    </source>
</evidence>
<reference evidence="16" key="2">
    <citation type="submission" date="2020-05" db="UniProtKB">
        <authorList>
            <consortium name="EnsemblMetazoa"/>
        </authorList>
    </citation>
    <scope>IDENTIFICATION</scope>
    <source>
        <strain evidence="16">ACHKN1017</strain>
    </source>
</reference>
<keyword evidence="13" id="KW-0325">Glycoprotein</keyword>
<keyword evidence="3" id="KW-0813">Transport</keyword>
<feature type="binding site" evidence="14">
    <location>
        <position position="106"/>
    </location>
    <ligand>
        <name>Na(+)</name>
        <dbReference type="ChEBI" id="CHEBI:29101"/>
        <label>1</label>
    </ligand>
</feature>
<keyword evidence="10 14" id="KW-0915">Sodium</keyword>
<dbReference type="PANTHER" id="PTHR11616:SF320">
    <property type="entry name" value="SODIUM-DEPENDENT NORADRENALINE TRANSPORTER"/>
    <property type="match status" value="1"/>
</dbReference>
<keyword evidence="11" id="KW-0472">Membrane</keyword>
<evidence type="ECO:0000256" key="8">
    <source>
        <dbReference type="ARBA" id="ARBA00022847"/>
    </source>
</evidence>
<dbReference type="AlphaFoldDB" id="A0A182K031"/>
<dbReference type="GO" id="GO:0006865">
    <property type="term" value="P:amino acid transport"/>
    <property type="evidence" value="ECO:0007669"/>
    <property type="project" value="TreeGrafter"/>
</dbReference>
<dbReference type="PANTHER" id="PTHR11616">
    <property type="entry name" value="SODIUM/CHLORIDE DEPENDENT TRANSPORTER"/>
    <property type="match status" value="1"/>
</dbReference>
<evidence type="ECO:0000256" key="11">
    <source>
        <dbReference type="ARBA" id="ARBA00023136"/>
    </source>
</evidence>
<evidence type="ECO:0000256" key="2">
    <source>
        <dbReference type="ARBA" id="ARBA00006459"/>
    </source>
</evidence>
<sequence>MSPSSASPDMSSQRLSSEPDGKNQCNFRCYSIDGDALKELNGGAENGVGGDSEGTALAMTTVGQIKAKGRPGLLPRNGAGGELDDGEERETWSGKVDFLLSVIGFAVDLANVWRFPYLCYKNGGGK</sequence>
<feature type="binding site" evidence="14">
    <location>
        <position position="111"/>
    </location>
    <ligand>
        <name>Na(+)</name>
        <dbReference type="ChEBI" id="CHEBI:29101"/>
        <label>1</label>
    </ligand>
</feature>
<evidence type="ECO:0000313" key="17">
    <source>
        <dbReference type="Proteomes" id="UP000075881"/>
    </source>
</evidence>
<dbReference type="GO" id="GO:0005330">
    <property type="term" value="F:dopamine:sodium symporter activity"/>
    <property type="evidence" value="ECO:0007669"/>
    <property type="project" value="TreeGrafter"/>
</dbReference>
<dbReference type="GO" id="GO:0042734">
    <property type="term" value="C:presynaptic membrane"/>
    <property type="evidence" value="ECO:0007669"/>
    <property type="project" value="TreeGrafter"/>
</dbReference>
<evidence type="ECO:0000256" key="13">
    <source>
        <dbReference type="ARBA" id="ARBA00023180"/>
    </source>
</evidence>
<dbReference type="GO" id="GO:0015874">
    <property type="term" value="P:norepinephrine transport"/>
    <property type="evidence" value="ECO:0007669"/>
    <property type="project" value="TreeGrafter"/>
</dbReference>
<keyword evidence="6 14" id="KW-0479">Metal-binding</keyword>
<feature type="binding site" evidence="14">
    <location>
        <position position="107"/>
    </location>
    <ligand>
        <name>Na(+)</name>
        <dbReference type="ChEBI" id="CHEBI:29101"/>
        <label>1</label>
    </ligand>
</feature>
<keyword evidence="7" id="KW-0532">Neurotransmitter transport</keyword>
<reference evidence="17" key="1">
    <citation type="submission" date="2013-03" db="EMBL/GenBank/DDBJ databases">
        <title>The Genome Sequence of Anopheles christyi ACHKN1017.</title>
        <authorList>
            <consortium name="The Broad Institute Genomics Platform"/>
            <person name="Neafsey D.E."/>
            <person name="Besansky N."/>
            <person name="Walker B."/>
            <person name="Young S.K."/>
            <person name="Zeng Q."/>
            <person name="Gargeya S."/>
            <person name="Fitzgerald M."/>
            <person name="Haas B."/>
            <person name="Abouelleil A."/>
            <person name="Allen A.W."/>
            <person name="Alvarado L."/>
            <person name="Arachchi H.M."/>
            <person name="Berlin A.M."/>
            <person name="Chapman S.B."/>
            <person name="Gainer-Dewar J."/>
            <person name="Goldberg J."/>
            <person name="Griggs A."/>
            <person name="Gujja S."/>
            <person name="Hansen M."/>
            <person name="Howarth C."/>
            <person name="Imamovic A."/>
            <person name="Ireland A."/>
            <person name="Larimer J."/>
            <person name="McCowan C."/>
            <person name="Murphy C."/>
            <person name="Pearson M."/>
            <person name="Poon T.W."/>
            <person name="Priest M."/>
            <person name="Roberts A."/>
            <person name="Saif S."/>
            <person name="Shea T."/>
            <person name="Sisk P."/>
            <person name="Sykes S."/>
            <person name="Wortman J."/>
            <person name="Nusbaum C."/>
            <person name="Birren B."/>
        </authorList>
    </citation>
    <scope>NUCLEOTIDE SEQUENCE [LARGE SCALE GENOMIC DNA]</scope>
    <source>
        <strain evidence="17">ACHKN1017</strain>
    </source>
</reference>
<evidence type="ECO:0000256" key="9">
    <source>
        <dbReference type="ARBA" id="ARBA00022989"/>
    </source>
</evidence>
<dbReference type="EnsemblMetazoa" id="ACHR004113-RA">
    <property type="protein sequence ID" value="ACHR004113-PA"/>
    <property type="gene ID" value="ACHR004113"/>
</dbReference>
<comment type="similarity">
    <text evidence="2">Belongs to the sodium:neurotransmitter symporter (SNF) (TC 2.A.22) family.</text>
</comment>
<evidence type="ECO:0000256" key="15">
    <source>
        <dbReference type="SAM" id="MobiDB-lite"/>
    </source>
</evidence>
<feature type="region of interest" description="Disordered" evidence="15">
    <location>
        <begin position="1"/>
        <end position="24"/>
    </location>
</feature>
<evidence type="ECO:0000256" key="3">
    <source>
        <dbReference type="ARBA" id="ARBA00022448"/>
    </source>
</evidence>
<keyword evidence="4" id="KW-1003">Cell membrane</keyword>
<evidence type="ECO:0000256" key="7">
    <source>
        <dbReference type="ARBA" id="ARBA00022775"/>
    </source>
</evidence>
<evidence type="ECO:0000256" key="14">
    <source>
        <dbReference type="PIRSR" id="PIRSR600175-1"/>
    </source>
</evidence>
<dbReference type="GO" id="GO:0032809">
    <property type="term" value="C:neuronal cell body membrane"/>
    <property type="evidence" value="ECO:0007669"/>
    <property type="project" value="TreeGrafter"/>
</dbReference>
<keyword evidence="12" id="KW-1015">Disulfide bond</keyword>
<dbReference type="PROSITE" id="PS50267">
    <property type="entry name" value="NA_NEUROTRAN_SYMP_3"/>
    <property type="match status" value="1"/>
</dbReference>
<dbReference type="GO" id="GO:0046872">
    <property type="term" value="F:metal ion binding"/>
    <property type="evidence" value="ECO:0007669"/>
    <property type="project" value="UniProtKB-KW"/>
</dbReference>
<evidence type="ECO:0000256" key="6">
    <source>
        <dbReference type="ARBA" id="ARBA00022723"/>
    </source>
</evidence>
<evidence type="ECO:0008006" key="18">
    <source>
        <dbReference type="Google" id="ProtNLM"/>
    </source>
</evidence>
<evidence type="ECO:0000256" key="10">
    <source>
        <dbReference type="ARBA" id="ARBA00023053"/>
    </source>
</evidence>
<feature type="compositionally biased region" description="Low complexity" evidence="15">
    <location>
        <begin position="1"/>
        <end position="12"/>
    </location>
</feature>
<keyword evidence="17" id="KW-1185">Reference proteome</keyword>
<dbReference type="GO" id="GO:0030424">
    <property type="term" value="C:axon"/>
    <property type="evidence" value="ECO:0007669"/>
    <property type="project" value="TreeGrafter"/>
</dbReference>
<accession>A0A182K031</accession>
<proteinExistence type="inferred from homology"/>
<evidence type="ECO:0000256" key="5">
    <source>
        <dbReference type="ARBA" id="ARBA00022692"/>
    </source>
</evidence>
<keyword evidence="8" id="KW-0769">Symport</keyword>
<protein>
    <recommendedName>
        <fullName evidence="18">Transporter</fullName>
    </recommendedName>
</protein>
<evidence type="ECO:0000256" key="12">
    <source>
        <dbReference type="ARBA" id="ARBA00023157"/>
    </source>
</evidence>
<dbReference type="Proteomes" id="UP000075881">
    <property type="component" value="Unassembled WGS sequence"/>
</dbReference>
<dbReference type="STRING" id="43041.A0A182K031"/>
<organism evidence="16 17">
    <name type="scientific">Anopheles christyi</name>
    <dbReference type="NCBI Taxonomy" id="43041"/>
    <lineage>
        <taxon>Eukaryota</taxon>
        <taxon>Metazoa</taxon>
        <taxon>Ecdysozoa</taxon>
        <taxon>Arthropoda</taxon>
        <taxon>Hexapoda</taxon>
        <taxon>Insecta</taxon>
        <taxon>Pterygota</taxon>
        <taxon>Neoptera</taxon>
        <taxon>Endopterygota</taxon>
        <taxon>Diptera</taxon>
        <taxon>Nematocera</taxon>
        <taxon>Culicoidea</taxon>
        <taxon>Culicidae</taxon>
        <taxon>Anophelinae</taxon>
        <taxon>Anopheles</taxon>
    </lineage>
</organism>
<dbReference type="Pfam" id="PF00209">
    <property type="entry name" value="SNF"/>
    <property type="match status" value="1"/>
</dbReference>
<evidence type="ECO:0000256" key="4">
    <source>
        <dbReference type="ARBA" id="ARBA00022475"/>
    </source>
</evidence>
<feature type="binding site" evidence="14">
    <location>
        <position position="104"/>
    </location>
    <ligand>
        <name>Na(+)</name>
        <dbReference type="ChEBI" id="CHEBI:29101"/>
        <label>1</label>
    </ligand>
</feature>
<evidence type="ECO:0000313" key="16">
    <source>
        <dbReference type="EnsemblMetazoa" id="ACHR004113-PA"/>
    </source>
</evidence>
<keyword evidence="5" id="KW-0812">Transmembrane</keyword>
<feature type="region of interest" description="Disordered" evidence="15">
    <location>
        <begin position="68"/>
        <end position="87"/>
    </location>
</feature>
<dbReference type="VEuPathDB" id="VectorBase:ACHR004113"/>
<comment type="subcellular location">
    <subcellularLocation>
        <location evidence="1">Cell membrane</location>
        <topology evidence="1">Multi-pass membrane protein</topology>
    </subcellularLocation>
</comment>
<dbReference type="SUPFAM" id="SSF161070">
    <property type="entry name" value="SNF-like"/>
    <property type="match status" value="1"/>
</dbReference>
<dbReference type="InterPro" id="IPR000175">
    <property type="entry name" value="Na/ntran_symport"/>
</dbReference>